<reference evidence="2 3" key="1">
    <citation type="submission" date="2016-11" db="EMBL/GenBank/DDBJ databases">
        <authorList>
            <person name="Jaros S."/>
            <person name="Januszkiewicz K."/>
            <person name="Wedrychowicz H."/>
        </authorList>
    </citation>
    <scope>NUCLEOTIDE SEQUENCE [LARGE SCALE GENOMIC DNA]</scope>
    <source>
        <strain evidence="2 3">CGMCC 1.7049</strain>
    </source>
</reference>
<dbReference type="RefSeq" id="WP_072896868.1">
    <property type="nucleotide sequence ID" value="NZ_FQWZ01000004.1"/>
</dbReference>
<keyword evidence="3" id="KW-1185">Reference proteome</keyword>
<dbReference type="Pfam" id="PF03929">
    <property type="entry name" value="PepSY_TM"/>
    <property type="match status" value="1"/>
</dbReference>
<dbReference type="AlphaFoldDB" id="A0A1M5NVR0"/>
<organism evidence="2 3">
    <name type="scientific">Hydrocarboniphaga daqingensis</name>
    <dbReference type="NCBI Taxonomy" id="490188"/>
    <lineage>
        <taxon>Bacteria</taxon>
        <taxon>Pseudomonadati</taxon>
        <taxon>Pseudomonadota</taxon>
        <taxon>Gammaproteobacteria</taxon>
        <taxon>Nevskiales</taxon>
        <taxon>Nevskiaceae</taxon>
        <taxon>Hydrocarboniphaga</taxon>
    </lineage>
</organism>
<protein>
    <submittedName>
        <fullName evidence="2">Uncharacterized iron-regulated membrane protein</fullName>
    </submittedName>
</protein>
<dbReference type="PANTHER" id="PTHR34219:SF1">
    <property type="entry name" value="PEPSY DOMAIN-CONTAINING PROTEIN"/>
    <property type="match status" value="1"/>
</dbReference>
<feature type="transmembrane region" description="Helical" evidence="1">
    <location>
        <begin position="148"/>
        <end position="169"/>
    </location>
</feature>
<keyword evidence="1" id="KW-0472">Membrane</keyword>
<feature type="transmembrane region" description="Helical" evidence="1">
    <location>
        <begin position="401"/>
        <end position="427"/>
    </location>
</feature>
<dbReference type="OrthoDB" id="9791166at2"/>
<evidence type="ECO:0000256" key="1">
    <source>
        <dbReference type="SAM" id="Phobius"/>
    </source>
</evidence>
<accession>A0A1M5NVR0</accession>
<feature type="transmembrane region" description="Helical" evidence="1">
    <location>
        <begin position="20"/>
        <end position="44"/>
    </location>
</feature>
<feature type="transmembrane region" description="Helical" evidence="1">
    <location>
        <begin position="360"/>
        <end position="381"/>
    </location>
</feature>
<dbReference type="PANTHER" id="PTHR34219">
    <property type="entry name" value="IRON-REGULATED INNER MEMBRANE PROTEIN-RELATED"/>
    <property type="match status" value="1"/>
</dbReference>
<evidence type="ECO:0000313" key="3">
    <source>
        <dbReference type="Proteomes" id="UP000199758"/>
    </source>
</evidence>
<dbReference type="InterPro" id="IPR005625">
    <property type="entry name" value="PepSY-ass_TM"/>
</dbReference>
<keyword evidence="1" id="KW-0812">Transmembrane</keyword>
<evidence type="ECO:0000313" key="2">
    <source>
        <dbReference type="EMBL" id="SHG93590.1"/>
    </source>
</evidence>
<sequence length="454" mass="49113">MSHQATTPRRWPGRRAIWRWHFYAGLFCIPFVIWLATTGSIYLFKPQIEAWLDRDYDSRPFDGARAAPSRQVQAALAALPGAAFVAYELPPTPGAAARVQLRYQGERYRVLLDPGSAAVLRVQAEDERPMRVLSSLHGSLRAGTPGSLLVELAASWAIVMIVSGLVLWWPRQATGLGGVVYPRLSRGDAGGRRFWRDLHGVIGFWVSALALFLLLTGLPWTTVWGGGLSALRSAADRLAPTPDWVIGAVDPHAAHRAEAGIVDVADADPLPALDRVVAAVEPLQLPAPVLVAPPKAAEPRVWSVRAEPQNRPRRVTLSVAGDSGLILSRQDFAQRPLIDRIVGTGVAAHEGQLFGAWNQALGVFTALSLILLCVSAVAMWWKRRPAQQLGAPAPIDDGPLPASFVALLVGLGLLLPMLGLSLVAVLLTERTVLRRWPAARRFVGLAPVSNPKNI</sequence>
<feature type="transmembrane region" description="Helical" evidence="1">
    <location>
        <begin position="202"/>
        <end position="223"/>
    </location>
</feature>
<dbReference type="Proteomes" id="UP000199758">
    <property type="component" value="Unassembled WGS sequence"/>
</dbReference>
<dbReference type="EMBL" id="FQWZ01000004">
    <property type="protein sequence ID" value="SHG93590.1"/>
    <property type="molecule type" value="Genomic_DNA"/>
</dbReference>
<proteinExistence type="predicted"/>
<gene>
    <name evidence="2" type="ORF">SAMN04488068_1886</name>
</gene>
<name>A0A1M5NVR0_9GAMM</name>
<keyword evidence="1" id="KW-1133">Transmembrane helix</keyword>
<dbReference type="STRING" id="490188.SAMN04488068_1886"/>